<proteinExistence type="predicted"/>
<name>A0A3G1L3Q5_9CAUD</name>
<protein>
    <submittedName>
        <fullName evidence="1">Uncharacterized protein</fullName>
    </submittedName>
</protein>
<sequence>MKIKIENDFSEGEEYFRFEMSDGPEEATLIRGVAIDLAETFAKIIEWRHRIANHEN</sequence>
<dbReference type="Proteomes" id="UP000274731">
    <property type="component" value="Segment"/>
</dbReference>
<evidence type="ECO:0000313" key="2">
    <source>
        <dbReference type="Proteomes" id="UP000274731"/>
    </source>
</evidence>
<reference evidence="1 2" key="1">
    <citation type="journal article" date="2018" name="Environ. Microbiol.">
        <title>Novel phage-host interactions and evolution as revealed by a cyanomyovirus isolated from an estuarine environment.</title>
        <authorList>
            <person name="Xu Y."/>
            <person name="Zhang R."/>
            <person name="Wang N."/>
            <person name="Cai L."/>
            <person name="Tong Y."/>
            <person name="Sun Q."/>
            <person name="Chen F."/>
            <person name="Jiao N."/>
        </authorList>
    </citation>
    <scope>NUCLEOTIDE SEQUENCE [LARGE SCALE GENOMIC DNA]</scope>
</reference>
<dbReference type="EMBL" id="MG450654">
    <property type="protein sequence ID" value="ATW62809.1"/>
    <property type="molecule type" value="Genomic_DNA"/>
</dbReference>
<organism evidence="1 2">
    <name type="scientific">Synechococcus phage S-CBWM1</name>
    <dbReference type="NCBI Taxonomy" id="2053653"/>
    <lineage>
        <taxon>Viruses</taxon>
        <taxon>Duplodnaviria</taxon>
        <taxon>Heunggongvirae</taxon>
        <taxon>Uroviricota</taxon>
        <taxon>Caudoviricetes</taxon>
        <taxon>Aokuangvirus</taxon>
        <taxon>Aokuangvirus SCBWM1</taxon>
    </lineage>
</organism>
<gene>
    <name evidence="1" type="ORF">SCBWM1_gp125</name>
</gene>
<accession>A0A3G1L3Q5</accession>
<evidence type="ECO:0000313" key="1">
    <source>
        <dbReference type="EMBL" id="ATW62809.1"/>
    </source>
</evidence>
<keyword evidence="2" id="KW-1185">Reference proteome</keyword>